<proteinExistence type="predicted"/>
<evidence type="ECO:0000256" key="1">
    <source>
        <dbReference type="SAM" id="Coils"/>
    </source>
</evidence>
<feature type="compositionally biased region" description="Basic and acidic residues" evidence="2">
    <location>
        <begin position="55"/>
        <end position="77"/>
    </location>
</feature>
<evidence type="ECO:0000313" key="4">
    <source>
        <dbReference type="Proteomes" id="UP000189462"/>
    </source>
</evidence>
<sequence>MNIEKIAEGQVTVHIPLREAGDLLRALRDLRDELDDEAHALEVALEKAGVSLPDPEDHRRYEYMPPADRKTDPREGD</sequence>
<keyword evidence="1" id="KW-0175">Coiled coil</keyword>
<accession>A0A1V3NFC1</accession>
<feature type="coiled-coil region" evidence="1">
    <location>
        <begin position="17"/>
        <end position="47"/>
    </location>
</feature>
<evidence type="ECO:0000256" key="2">
    <source>
        <dbReference type="SAM" id="MobiDB-lite"/>
    </source>
</evidence>
<keyword evidence="4" id="KW-1185">Reference proteome</keyword>
<dbReference type="Proteomes" id="UP000189462">
    <property type="component" value="Unassembled WGS sequence"/>
</dbReference>
<dbReference type="RefSeq" id="WP_077279125.1">
    <property type="nucleotide sequence ID" value="NZ_MVBK01000059.1"/>
</dbReference>
<reference evidence="3 4" key="1">
    <citation type="submission" date="2017-02" db="EMBL/GenBank/DDBJ databases">
        <title>Genomic diversity within the haloalkaliphilic genus Thioalkalivibrio.</title>
        <authorList>
            <person name="Ahn A.-C."/>
            <person name="Meier-Kolthoff J."/>
            <person name="Overmars L."/>
            <person name="Richter M."/>
            <person name="Woyke T."/>
            <person name="Sorokin D.Y."/>
            <person name="Muyzer G."/>
        </authorList>
    </citation>
    <scope>NUCLEOTIDE SEQUENCE [LARGE SCALE GENOMIC DNA]</scope>
    <source>
        <strain evidence="3 4">ALJD</strain>
    </source>
</reference>
<evidence type="ECO:0000313" key="3">
    <source>
        <dbReference type="EMBL" id="OOG23725.1"/>
    </source>
</evidence>
<dbReference type="OrthoDB" id="5797037at2"/>
<dbReference type="AlphaFoldDB" id="A0A1V3NFC1"/>
<organism evidence="3 4">
    <name type="scientific">Thioalkalivibrio denitrificans</name>
    <dbReference type="NCBI Taxonomy" id="108003"/>
    <lineage>
        <taxon>Bacteria</taxon>
        <taxon>Pseudomonadati</taxon>
        <taxon>Pseudomonadota</taxon>
        <taxon>Gammaproteobacteria</taxon>
        <taxon>Chromatiales</taxon>
        <taxon>Ectothiorhodospiraceae</taxon>
        <taxon>Thioalkalivibrio</taxon>
    </lineage>
</organism>
<comment type="caution">
    <text evidence="3">The sequence shown here is derived from an EMBL/GenBank/DDBJ whole genome shotgun (WGS) entry which is preliminary data.</text>
</comment>
<dbReference type="STRING" id="108003.B1C78_10610"/>
<feature type="region of interest" description="Disordered" evidence="2">
    <location>
        <begin position="48"/>
        <end position="77"/>
    </location>
</feature>
<gene>
    <name evidence="3" type="ORF">B1C78_10610</name>
</gene>
<dbReference type="EMBL" id="MVBK01000059">
    <property type="protein sequence ID" value="OOG23725.1"/>
    <property type="molecule type" value="Genomic_DNA"/>
</dbReference>
<protein>
    <submittedName>
        <fullName evidence="3">Uncharacterized protein</fullName>
    </submittedName>
</protein>
<name>A0A1V3NFC1_9GAMM</name>